<evidence type="ECO:0000256" key="1">
    <source>
        <dbReference type="SAM" id="MobiDB-lite"/>
    </source>
</evidence>
<feature type="region of interest" description="Disordered" evidence="1">
    <location>
        <begin position="92"/>
        <end position="128"/>
    </location>
</feature>
<dbReference type="EMBL" id="BPLR01010881">
    <property type="protein sequence ID" value="GIY42662.1"/>
    <property type="molecule type" value="Genomic_DNA"/>
</dbReference>
<feature type="compositionally biased region" description="Polar residues" evidence="1">
    <location>
        <begin position="99"/>
        <end position="108"/>
    </location>
</feature>
<dbReference type="Proteomes" id="UP001054945">
    <property type="component" value="Unassembled WGS sequence"/>
</dbReference>
<protein>
    <submittedName>
        <fullName evidence="2">Uncharacterized protein</fullName>
    </submittedName>
</protein>
<dbReference type="AlphaFoldDB" id="A0AAV4TCQ2"/>
<gene>
    <name evidence="2" type="ORF">CEXT_388661</name>
</gene>
<name>A0AAV4TCQ2_CAEEX</name>
<organism evidence="2 3">
    <name type="scientific">Caerostris extrusa</name>
    <name type="common">Bark spider</name>
    <name type="synonym">Caerostris bankana</name>
    <dbReference type="NCBI Taxonomy" id="172846"/>
    <lineage>
        <taxon>Eukaryota</taxon>
        <taxon>Metazoa</taxon>
        <taxon>Ecdysozoa</taxon>
        <taxon>Arthropoda</taxon>
        <taxon>Chelicerata</taxon>
        <taxon>Arachnida</taxon>
        <taxon>Araneae</taxon>
        <taxon>Araneomorphae</taxon>
        <taxon>Entelegynae</taxon>
        <taxon>Araneoidea</taxon>
        <taxon>Araneidae</taxon>
        <taxon>Caerostris</taxon>
    </lineage>
</organism>
<evidence type="ECO:0000313" key="3">
    <source>
        <dbReference type="Proteomes" id="UP001054945"/>
    </source>
</evidence>
<evidence type="ECO:0000313" key="2">
    <source>
        <dbReference type="EMBL" id="GIY42662.1"/>
    </source>
</evidence>
<sequence>MPQPGFEPGTYGTKGQSASQLAIRPHGPRRAKATTNCPDTNFSGFYSKQEFPLQKSTSSSYCLTAEALPILSRSGVHLSPFRVLPTLNRRRPRRLPRNSHSVCSLQQRINRRHRNWGQGRSSLSTPKD</sequence>
<reference evidence="2 3" key="1">
    <citation type="submission" date="2021-06" db="EMBL/GenBank/DDBJ databases">
        <title>Caerostris extrusa draft genome.</title>
        <authorList>
            <person name="Kono N."/>
            <person name="Arakawa K."/>
        </authorList>
    </citation>
    <scope>NUCLEOTIDE SEQUENCE [LARGE SCALE GENOMIC DNA]</scope>
</reference>
<comment type="caution">
    <text evidence="2">The sequence shown here is derived from an EMBL/GenBank/DDBJ whole genome shotgun (WGS) entry which is preliminary data.</text>
</comment>
<accession>A0AAV4TCQ2</accession>
<proteinExistence type="predicted"/>
<feature type="region of interest" description="Disordered" evidence="1">
    <location>
        <begin position="1"/>
        <end position="36"/>
    </location>
</feature>
<feature type="compositionally biased region" description="Polar residues" evidence="1">
    <location>
        <begin position="118"/>
        <end position="128"/>
    </location>
</feature>
<keyword evidence="3" id="KW-1185">Reference proteome</keyword>